<evidence type="ECO:0000313" key="5">
    <source>
        <dbReference type="Proteomes" id="UP000594015"/>
    </source>
</evidence>
<gene>
    <name evidence="4" type="ORF">WN72_42110</name>
</gene>
<evidence type="ECO:0000259" key="3">
    <source>
        <dbReference type="Pfam" id="PF13505"/>
    </source>
</evidence>
<evidence type="ECO:0000313" key="4">
    <source>
        <dbReference type="EMBL" id="QOZ72155.1"/>
    </source>
</evidence>
<feature type="chain" id="PRO_5042138708" evidence="2">
    <location>
        <begin position="43"/>
        <end position="296"/>
    </location>
</feature>
<proteinExistence type="predicted"/>
<dbReference type="KEGG" id="barh:WN72_42110"/>
<dbReference type="AlphaFoldDB" id="A0AAE7NXT5"/>
<name>A0AAE7NXT5_9BRAD</name>
<feature type="signal peptide" evidence="2">
    <location>
        <begin position="1"/>
        <end position="42"/>
    </location>
</feature>
<sequence length="296" mass="31514">MSFQNVGRLHFASPAIRTKPMRSVKSLLAAGAASLISSMAFAADMPIAAPPPMYAPPAPPADFGGWYLRGDIGMTNQSAKSLDSALPAGYSKTTEGLGFDSSPLFDLGVGYRFNNWFRADVIGQYRGKATLHGSDTVVGPGFVGVNNYSGSKSEWVVMANAYVDLGTWWCITPFIGAGVGGSYNKISGFRDDGISYSPGLNNSVAYFADNGKWNFAWAAHAGLAYKVNPGFTVELAYSYMNLGDAAPGNFHTFDGLQSGPTTIKIKELTSHDVKLGVRWDLNSPPAYVPPPLVTKG</sequence>
<reference evidence="4 5" key="1">
    <citation type="submission" date="2018-06" db="EMBL/GenBank/DDBJ databases">
        <title>Comparative genomics of Bradyrhizobium nodulating Arachidis hypogaea.</title>
        <authorList>
            <person name="Li Y."/>
        </authorList>
    </citation>
    <scope>NUCLEOTIDE SEQUENCE [LARGE SCALE GENOMIC DNA]</scope>
    <source>
        <strain evidence="4 5">CCBAU 051107</strain>
    </source>
</reference>
<dbReference type="InterPro" id="IPR011250">
    <property type="entry name" value="OMP/PagP_B-barrel"/>
</dbReference>
<dbReference type="SUPFAM" id="SSF56925">
    <property type="entry name" value="OMPA-like"/>
    <property type="match status" value="1"/>
</dbReference>
<keyword evidence="1 2" id="KW-0732">Signal</keyword>
<evidence type="ECO:0000256" key="2">
    <source>
        <dbReference type="SAM" id="SignalP"/>
    </source>
</evidence>
<evidence type="ECO:0000256" key="1">
    <source>
        <dbReference type="ARBA" id="ARBA00022729"/>
    </source>
</evidence>
<protein>
    <submittedName>
        <fullName evidence="4">Porin family protein</fullName>
    </submittedName>
</protein>
<dbReference type="Gene3D" id="2.40.160.20">
    <property type="match status" value="1"/>
</dbReference>
<dbReference type="Pfam" id="PF13505">
    <property type="entry name" value="OMP_b-brl"/>
    <property type="match status" value="1"/>
</dbReference>
<dbReference type="EMBL" id="CP030050">
    <property type="protein sequence ID" value="QOZ72155.1"/>
    <property type="molecule type" value="Genomic_DNA"/>
</dbReference>
<dbReference type="InterPro" id="IPR027385">
    <property type="entry name" value="Beta-barrel_OMP"/>
</dbReference>
<dbReference type="Proteomes" id="UP000594015">
    <property type="component" value="Chromosome"/>
</dbReference>
<organism evidence="4 5">
    <name type="scientific">Bradyrhizobium arachidis</name>
    <dbReference type="NCBI Taxonomy" id="858423"/>
    <lineage>
        <taxon>Bacteria</taxon>
        <taxon>Pseudomonadati</taxon>
        <taxon>Pseudomonadota</taxon>
        <taxon>Alphaproteobacteria</taxon>
        <taxon>Hyphomicrobiales</taxon>
        <taxon>Nitrobacteraceae</taxon>
        <taxon>Bradyrhizobium</taxon>
    </lineage>
</organism>
<accession>A0AAE7NXT5</accession>
<feature type="domain" description="Outer membrane protein beta-barrel" evidence="3">
    <location>
        <begin position="56"/>
        <end position="249"/>
    </location>
</feature>